<protein>
    <submittedName>
        <fullName evidence="1">Uncharacterized protein</fullName>
    </submittedName>
</protein>
<dbReference type="PANTHER" id="PTHR37332:SF1">
    <property type="entry name" value="ELMO DOMAIN-CONTAINING PROTEIN"/>
    <property type="match status" value="1"/>
</dbReference>
<sequence>MNSAGSGPSATGHSENAWEAVREMVHKRIVTFIHLRRVVGSTQSLFFNTIIIPPEDMAAFYNNIRMRQRTHQFLTLGISLGPILDITNPNDFLKALSILMNEYHDYIAEGEKQRKKTFFRKSRTAEETLLLNASHTTGNNGLASINSNGSAPLGVANGPNHHAVSGTLSSSSPYAGHSSAGPSNSYYVFLPEGMDFNYLDVRHFPFDLDYIQTFDTLCEVICLVYNRLSDTINTLVESPALQDMITKIDGKFKKIIHLVLKELDELARQLIQDEFFTLGFCEATKTSMAIGSNSVPIWDNDV</sequence>
<accession>A0A4P9ZY93</accession>
<reference evidence="2" key="1">
    <citation type="journal article" date="2018" name="Nat. Microbiol.">
        <title>Leveraging single-cell genomics to expand the fungal tree of life.</title>
        <authorList>
            <person name="Ahrendt S.R."/>
            <person name="Quandt C.A."/>
            <person name="Ciobanu D."/>
            <person name="Clum A."/>
            <person name="Salamov A."/>
            <person name="Andreopoulos B."/>
            <person name="Cheng J.F."/>
            <person name="Woyke T."/>
            <person name="Pelin A."/>
            <person name="Henrissat B."/>
            <person name="Reynolds N.K."/>
            <person name="Benny G.L."/>
            <person name="Smith M.E."/>
            <person name="James T.Y."/>
            <person name="Grigoriev I.V."/>
        </authorList>
    </citation>
    <scope>NUCLEOTIDE SEQUENCE [LARGE SCALE GENOMIC DNA]</scope>
    <source>
        <strain evidence="2">RSA 468</strain>
    </source>
</reference>
<gene>
    <name evidence="1" type="ORF">BJ085DRAFT_36684</name>
</gene>
<dbReference type="OrthoDB" id="14339at2759"/>
<dbReference type="PANTHER" id="PTHR37332">
    <property type="entry name" value="EXPRESSED PROTEIN"/>
    <property type="match status" value="1"/>
</dbReference>
<dbReference type="STRING" id="215637.A0A4P9ZY93"/>
<keyword evidence="2" id="KW-1185">Reference proteome</keyword>
<dbReference type="AlphaFoldDB" id="A0A4P9ZY93"/>
<name>A0A4P9ZY93_9FUNG</name>
<evidence type="ECO:0000313" key="2">
    <source>
        <dbReference type="Proteomes" id="UP000268162"/>
    </source>
</evidence>
<proteinExistence type="predicted"/>
<dbReference type="Proteomes" id="UP000268162">
    <property type="component" value="Unassembled WGS sequence"/>
</dbReference>
<organism evidence="1 2">
    <name type="scientific">Dimargaris cristalligena</name>
    <dbReference type="NCBI Taxonomy" id="215637"/>
    <lineage>
        <taxon>Eukaryota</taxon>
        <taxon>Fungi</taxon>
        <taxon>Fungi incertae sedis</taxon>
        <taxon>Zoopagomycota</taxon>
        <taxon>Kickxellomycotina</taxon>
        <taxon>Dimargaritomycetes</taxon>
        <taxon>Dimargaritales</taxon>
        <taxon>Dimargaritaceae</taxon>
        <taxon>Dimargaris</taxon>
    </lineage>
</organism>
<dbReference type="EMBL" id="ML002379">
    <property type="protein sequence ID" value="RKP38338.1"/>
    <property type="molecule type" value="Genomic_DNA"/>
</dbReference>
<evidence type="ECO:0000313" key="1">
    <source>
        <dbReference type="EMBL" id="RKP38338.1"/>
    </source>
</evidence>